<proteinExistence type="predicted"/>
<name>A0A9N9J183_9GLOM</name>
<sequence>ALVVLGRIVQTGIYGRKANYLLGKAMIDEAHNMEMISRKLSPI</sequence>
<dbReference type="Proteomes" id="UP000789405">
    <property type="component" value="Unassembled WGS sequence"/>
</dbReference>
<gene>
    <name evidence="1" type="ORF">DERYTH_LOCUS17501</name>
</gene>
<reference evidence="1" key="1">
    <citation type="submission" date="2021-06" db="EMBL/GenBank/DDBJ databases">
        <authorList>
            <person name="Kallberg Y."/>
            <person name="Tangrot J."/>
            <person name="Rosling A."/>
        </authorList>
    </citation>
    <scope>NUCLEOTIDE SEQUENCE</scope>
    <source>
        <strain evidence="1">MA453B</strain>
    </source>
</reference>
<dbReference type="AlphaFoldDB" id="A0A9N9J183"/>
<comment type="caution">
    <text evidence="1">The sequence shown here is derived from an EMBL/GenBank/DDBJ whole genome shotgun (WGS) entry which is preliminary data.</text>
</comment>
<protein>
    <submittedName>
        <fullName evidence="1">18046_t:CDS:1</fullName>
    </submittedName>
</protein>
<accession>A0A9N9J183</accession>
<keyword evidence="2" id="KW-1185">Reference proteome</keyword>
<evidence type="ECO:0000313" key="2">
    <source>
        <dbReference type="Proteomes" id="UP000789405"/>
    </source>
</evidence>
<dbReference type="OrthoDB" id="2422033at2759"/>
<evidence type="ECO:0000313" key="1">
    <source>
        <dbReference type="EMBL" id="CAG8757642.1"/>
    </source>
</evidence>
<organism evidence="1 2">
    <name type="scientific">Dentiscutata erythropus</name>
    <dbReference type="NCBI Taxonomy" id="1348616"/>
    <lineage>
        <taxon>Eukaryota</taxon>
        <taxon>Fungi</taxon>
        <taxon>Fungi incertae sedis</taxon>
        <taxon>Mucoromycota</taxon>
        <taxon>Glomeromycotina</taxon>
        <taxon>Glomeromycetes</taxon>
        <taxon>Diversisporales</taxon>
        <taxon>Gigasporaceae</taxon>
        <taxon>Dentiscutata</taxon>
    </lineage>
</organism>
<dbReference type="EMBL" id="CAJVPY010016559">
    <property type="protein sequence ID" value="CAG8757642.1"/>
    <property type="molecule type" value="Genomic_DNA"/>
</dbReference>
<feature type="non-terminal residue" evidence="1">
    <location>
        <position position="1"/>
    </location>
</feature>